<protein>
    <recommendedName>
        <fullName evidence="3">SRR1-like domain-containing protein</fullName>
    </recommendedName>
</protein>
<dbReference type="AlphaFoldDB" id="A0A5C3L5G0"/>
<dbReference type="GO" id="GO:0005737">
    <property type="term" value="C:cytoplasm"/>
    <property type="evidence" value="ECO:0007669"/>
    <property type="project" value="TreeGrafter"/>
</dbReference>
<feature type="region of interest" description="Disordered" evidence="2">
    <location>
        <begin position="33"/>
        <end position="53"/>
    </location>
</feature>
<feature type="domain" description="SRR1-like" evidence="3">
    <location>
        <begin position="56"/>
        <end position="231"/>
    </location>
</feature>
<feature type="region of interest" description="Disordered" evidence="2">
    <location>
        <begin position="258"/>
        <end position="281"/>
    </location>
</feature>
<dbReference type="InterPro" id="IPR040044">
    <property type="entry name" value="SRR1L"/>
</dbReference>
<evidence type="ECO:0000313" key="4">
    <source>
        <dbReference type="EMBL" id="TFK27376.1"/>
    </source>
</evidence>
<dbReference type="Pfam" id="PF07985">
    <property type="entry name" value="SRR1"/>
    <property type="match status" value="1"/>
</dbReference>
<name>A0A5C3L5G0_COPMA</name>
<comment type="similarity">
    <text evidence="1">Belongs to the SRR1 family.</text>
</comment>
<dbReference type="Proteomes" id="UP000307440">
    <property type="component" value="Unassembled WGS sequence"/>
</dbReference>
<sequence>MIEPVLAVTGILSDVCTELSWFPSLDSGGLNLNGATVPDGKGNPDALQKESLPGRRRQPIEVLCLGLGSPTNSQNANAQLAFLLEACQHLDIPSDRISLYDPVFTEEDTNLFNHLGLSVQTRNRVRSAAGRHELRVPTLCFMLHCDLELYNALIEANCTSMDGNLANLVLIGNRLTEYIDRRAFFSPPPNPSEKLKSSVPYLFRIAPRLQSHPLSASRLYPTAFNNTCVQYYPRLEFPPLLDGGTTCAGTDYDGNNTAIVSGGGGEGNDDDNAQASQVSESSKVVAEASEALAKLAIGDDA</sequence>
<dbReference type="EMBL" id="ML210165">
    <property type="protein sequence ID" value="TFK27376.1"/>
    <property type="molecule type" value="Genomic_DNA"/>
</dbReference>
<evidence type="ECO:0000259" key="3">
    <source>
        <dbReference type="Pfam" id="PF07985"/>
    </source>
</evidence>
<dbReference type="PANTHER" id="PTHR28626">
    <property type="entry name" value="SRR1-LIKE PROTEIN"/>
    <property type="match status" value="1"/>
</dbReference>
<keyword evidence="5" id="KW-1185">Reference proteome</keyword>
<organism evidence="4 5">
    <name type="scientific">Coprinopsis marcescibilis</name>
    <name type="common">Agaric fungus</name>
    <name type="synonym">Psathyrella marcescibilis</name>
    <dbReference type="NCBI Taxonomy" id="230819"/>
    <lineage>
        <taxon>Eukaryota</taxon>
        <taxon>Fungi</taxon>
        <taxon>Dikarya</taxon>
        <taxon>Basidiomycota</taxon>
        <taxon>Agaricomycotina</taxon>
        <taxon>Agaricomycetes</taxon>
        <taxon>Agaricomycetidae</taxon>
        <taxon>Agaricales</taxon>
        <taxon>Agaricineae</taxon>
        <taxon>Psathyrellaceae</taxon>
        <taxon>Coprinopsis</taxon>
    </lineage>
</organism>
<gene>
    <name evidence="4" type="ORF">FA15DRAFT_586399</name>
</gene>
<evidence type="ECO:0000256" key="1">
    <source>
        <dbReference type="ARBA" id="ARBA00009856"/>
    </source>
</evidence>
<accession>A0A5C3L5G0</accession>
<reference evidence="4 5" key="1">
    <citation type="journal article" date="2019" name="Nat. Ecol. Evol.">
        <title>Megaphylogeny resolves global patterns of mushroom evolution.</title>
        <authorList>
            <person name="Varga T."/>
            <person name="Krizsan K."/>
            <person name="Foldi C."/>
            <person name="Dima B."/>
            <person name="Sanchez-Garcia M."/>
            <person name="Sanchez-Ramirez S."/>
            <person name="Szollosi G.J."/>
            <person name="Szarkandi J.G."/>
            <person name="Papp V."/>
            <person name="Albert L."/>
            <person name="Andreopoulos W."/>
            <person name="Angelini C."/>
            <person name="Antonin V."/>
            <person name="Barry K.W."/>
            <person name="Bougher N.L."/>
            <person name="Buchanan P."/>
            <person name="Buyck B."/>
            <person name="Bense V."/>
            <person name="Catcheside P."/>
            <person name="Chovatia M."/>
            <person name="Cooper J."/>
            <person name="Damon W."/>
            <person name="Desjardin D."/>
            <person name="Finy P."/>
            <person name="Geml J."/>
            <person name="Haridas S."/>
            <person name="Hughes K."/>
            <person name="Justo A."/>
            <person name="Karasinski D."/>
            <person name="Kautmanova I."/>
            <person name="Kiss B."/>
            <person name="Kocsube S."/>
            <person name="Kotiranta H."/>
            <person name="LaButti K.M."/>
            <person name="Lechner B.E."/>
            <person name="Liimatainen K."/>
            <person name="Lipzen A."/>
            <person name="Lukacs Z."/>
            <person name="Mihaltcheva S."/>
            <person name="Morgado L.N."/>
            <person name="Niskanen T."/>
            <person name="Noordeloos M.E."/>
            <person name="Ohm R.A."/>
            <person name="Ortiz-Santana B."/>
            <person name="Ovrebo C."/>
            <person name="Racz N."/>
            <person name="Riley R."/>
            <person name="Savchenko A."/>
            <person name="Shiryaev A."/>
            <person name="Soop K."/>
            <person name="Spirin V."/>
            <person name="Szebenyi C."/>
            <person name="Tomsovsky M."/>
            <person name="Tulloss R.E."/>
            <person name="Uehling J."/>
            <person name="Grigoriev I.V."/>
            <person name="Vagvolgyi C."/>
            <person name="Papp T."/>
            <person name="Martin F.M."/>
            <person name="Miettinen O."/>
            <person name="Hibbett D.S."/>
            <person name="Nagy L.G."/>
        </authorList>
    </citation>
    <scope>NUCLEOTIDE SEQUENCE [LARGE SCALE GENOMIC DNA]</scope>
    <source>
        <strain evidence="4 5">CBS 121175</strain>
    </source>
</reference>
<dbReference type="OrthoDB" id="551431at2759"/>
<dbReference type="GO" id="GO:0005634">
    <property type="term" value="C:nucleus"/>
    <property type="evidence" value="ECO:0007669"/>
    <property type="project" value="TreeGrafter"/>
</dbReference>
<evidence type="ECO:0000313" key="5">
    <source>
        <dbReference type="Proteomes" id="UP000307440"/>
    </source>
</evidence>
<dbReference type="PANTHER" id="PTHR28626:SF3">
    <property type="entry name" value="SRR1-LIKE PROTEIN"/>
    <property type="match status" value="1"/>
</dbReference>
<dbReference type="InterPro" id="IPR012942">
    <property type="entry name" value="SRR1-like"/>
</dbReference>
<evidence type="ECO:0000256" key="2">
    <source>
        <dbReference type="SAM" id="MobiDB-lite"/>
    </source>
</evidence>
<proteinExistence type="inferred from homology"/>